<gene>
    <name evidence="1" type="ORF">KH142_10430</name>
</gene>
<accession>A0A943V275</accession>
<feature type="non-terminal residue" evidence="1">
    <location>
        <position position="202"/>
    </location>
</feature>
<evidence type="ECO:0000313" key="1">
    <source>
        <dbReference type="EMBL" id="MBS6941856.1"/>
    </source>
</evidence>
<name>A0A943V275_9ACTN</name>
<dbReference type="EMBL" id="JAGZSV010000354">
    <property type="protein sequence ID" value="MBS6941856.1"/>
    <property type="molecule type" value="Genomic_DNA"/>
</dbReference>
<dbReference type="Pfam" id="PF01136">
    <property type="entry name" value="Peptidase_U32"/>
    <property type="match status" value="1"/>
</dbReference>
<proteinExistence type="predicted"/>
<dbReference type="PANTHER" id="PTHR30217">
    <property type="entry name" value="PEPTIDASE U32 FAMILY"/>
    <property type="match status" value="1"/>
</dbReference>
<dbReference type="InterPro" id="IPR051454">
    <property type="entry name" value="RNA/ubiquinone_mod_enzymes"/>
</dbReference>
<dbReference type="InterPro" id="IPR001539">
    <property type="entry name" value="Peptidase_U32"/>
</dbReference>
<protein>
    <submittedName>
        <fullName evidence="1">U32 family peptidase</fullName>
    </submittedName>
</protein>
<dbReference type="PROSITE" id="PS01276">
    <property type="entry name" value="PEPTIDASE_U32"/>
    <property type="match status" value="1"/>
</dbReference>
<sequence length="202" mass="21575">MTNPYRSLELLAPAGNMACLHAAVQAGADAVYLGCEDFNARRGADNFTLENIGEACDYAHLRGVSIYMTANVAVMPDEASRALELVRQAWRRGVDAFIVQDIGLAREIRRVLPQARLHVSTQMNTHNAEGVRAAAALGAARVTLARELTLLEIAEASAVAHECSMTAECFGHGALCICYSGQCFMSSLIGGRSANRGMCAQA</sequence>
<evidence type="ECO:0000313" key="2">
    <source>
        <dbReference type="Proteomes" id="UP000727506"/>
    </source>
</evidence>
<comment type="caution">
    <text evidence="1">The sequence shown here is derived from an EMBL/GenBank/DDBJ whole genome shotgun (WGS) entry which is preliminary data.</text>
</comment>
<dbReference type="PANTHER" id="PTHR30217:SF10">
    <property type="entry name" value="23S RRNA 5-HYDROXYCYTIDINE C2501 SYNTHASE"/>
    <property type="match status" value="1"/>
</dbReference>
<dbReference type="Proteomes" id="UP000727506">
    <property type="component" value="Unassembled WGS sequence"/>
</dbReference>
<dbReference type="SUPFAM" id="SSF51412">
    <property type="entry name" value="Inosine monophosphate dehydrogenase (IMPDH)"/>
    <property type="match status" value="1"/>
</dbReference>
<reference evidence="1" key="1">
    <citation type="submission" date="2021-02" db="EMBL/GenBank/DDBJ databases">
        <title>Infant gut strain persistence is associated with maternal origin, phylogeny, and functional potential including surface adhesion and iron acquisition.</title>
        <authorList>
            <person name="Lou Y.C."/>
        </authorList>
    </citation>
    <scope>NUCLEOTIDE SEQUENCE</scope>
    <source>
        <strain evidence="1">L2_039_000G1_dasL2_039_000G1_concoct_11</strain>
    </source>
</reference>
<organism evidence="1 2">
    <name type="scientific">Slackia piriformis</name>
    <dbReference type="NCBI Taxonomy" id="626934"/>
    <lineage>
        <taxon>Bacteria</taxon>
        <taxon>Bacillati</taxon>
        <taxon>Actinomycetota</taxon>
        <taxon>Coriobacteriia</taxon>
        <taxon>Eggerthellales</taxon>
        <taxon>Eggerthellaceae</taxon>
        <taxon>Slackia</taxon>
    </lineage>
</organism>
<dbReference type="AlphaFoldDB" id="A0A943V275"/>